<evidence type="ECO:0000256" key="5">
    <source>
        <dbReference type="SAM" id="SignalP"/>
    </source>
</evidence>
<dbReference type="PANTHER" id="PTHR40980">
    <property type="entry name" value="PLUG DOMAIN-CONTAINING PROTEIN"/>
    <property type="match status" value="1"/>
</dbReference>
<dbReference type="InterPro" id="IPR008969">
    <property type="entry name" value="CarboxyPept-like_regulatory"/>
</dbReference>
<dbReference type="AlphaFoldDB" id="A0A552UUI0"/>
<comment type="caution">
    <text evidence="8">The sequence shown here is derived from an EMBL/GenBank/DDBJ whole genome shotgun (WGS) entry which is preliminary data.</text>
</comment>
<evidence type="ECO:0000313" key="8">
    <source>
        <dbReference type="EMBL" id="TRW21884.1"/>
    </source>
</evidence>
<evidence type="ECO:0000256" key="1">
    <source>
        <dbReference type="ARBA" id="ARBA00004442"/>
    </source>
</evidence>
<evidence type="ECO:0000256" key="4">
    <source>
        <dbReference type="RuleBase" id="RU003357"/>
    </source>
</evidence>
<organism evidence="8 9">
    <name type="scientific">Flavobacterium zepuense</name>
    <dbReference type="NCBI Taxonomy" id="2593302"/>
    <lineage>
        <taxon>Bacteria</taxon>
        <taxon>Pseudomonadati</taxon>
        <taxon>Bacteroidota</taxon>
        <taxon>Flavobacteriia</taxon>
        <taxon>Flavobacteriales</taxon>
        <taxon>Flavobacteriaceae</taxon>
        <taxon>Flavobacterium</taxon>
    </lineage>
</organism>
<comment type="similarity">
    <text evidence="4">Belongs to the TonB-dependent receptor family.</text>
</comment>
<dbReference type="InterPro" id="IPR012910">
    <property type="entry name" value="Plug_dom"/>
</dbReference>
<dbReference type="Proteomes" id="UP000320643">
    <property type="component" value="Unassembled WGS sequence"/>
</dbReference>
<dbReference type="Pfam" id="PF07715">
    <property type="entry name" value="Plug"/>
    <property type="match status" value="1"/>
</dbReference>
<comment type="subcellular location">
    <subcellularLocation>
        <location evidence="1 4">Cell outer membrane</location>
    </subcellularLocation>
</comment>
<accession>A0A552UUI0</accession>
<dbReference type="Gene3D" id="2.40.170.20">
    <property type="entry name" value="TonB-dependent receptor, beta-barrel domain"/>
    <property type="match status" value="1"/>
</dbReference>
<keyword evidence="8" id="KW-0675">Receptor</keyword>
<reference evidence="8 9" key="1">
    <citation type="submission" date="2019-07" db="EMBL/GenBank/DDBJ databases">
        <title>Flavobacterium sp. nov., isolated from glacier ice.</title>
        <authorList>
            <person name="Liu Q."/>
            <person name="Xin Y.-H."/>
        </authorList>
    </citation>
    <scope>NUCLEOTIDE SEQUENCE [LARGE SCALE GENOMIC DNA]</scope>
    <source>
        <strain evidence="8 9">ZT4R6</strain>
    </source>
</reference>
<gene>
    <name evidence="8" type="ORF">FMM05_19685</name>
</gene>
<feature type="signal peptide" evidence="5">
    <location>
        <begin position="1"/>
        <end position="20"/>
    </location>
</feature>
<dbReference type="SUPFAM" id="SSF49464">
    <property type="entry name" value="Carboxypeptidase regulatory domain-like"/>
    <property type="match status" value="1"/>
</dbReference>
<dbReference type="RefSeq" id="WP_143375139.1">
    <property type="nucleotide sequence ID" value="NZ_VJVZ01000017.1"/>
</dbReference>
<name>A0A552UUI0_9FLAO</name>
<dbReference type="SUPFAM" id="SSF56935">
    <property type="entry name" value="Porins"/>
    <property type="match status" value="1"/>
</dbReference>
<dbReference type="InterPro" id="IPR036942">
    <property type="entry name" value="Beta-barrel_TonB_sf"/>
</dbReference>
<dbReference type="PANTHER" id="PTHR40980:SF5">
    <property type="entry name" value="TONB-DEPENDENT RECEPTOR"/>
    <property type="match status" value="1"/>
</dbReference>
<proteinExistence type="inferred from homology"/>
<feature type="domain" description="TonB-dependent receptor-like beta-barrel" evidence="6">
    <location>
        <begin position="467"/>
        <end position="890"/>
    </location>
</feature>
<dbReference type="InterPro" id="IPR037066">
    <property type="entry name" value="Plug_dom_sf"/>
</dbReference>
<evidence type="ECO:0000256" key="2">
    <source>
        <dbReference type="ARBA" id="ARBA00023136"/>
    </source>
</evidence>
<keyword evidence="4" id="KW-0798">TonB box</keyword>
<dbReference type="Gene3D" id="2.170.130.10">
    <property type="entry name" value="TonB-dependent receptor, plug domain"/>
    <property type="match status" value="1"/>
</dbReference>
<feature type="chain" id="PRO_5022235636" evidence="5">
    <location>
        <begin position="21"/>
        <end position="925"/>
    </location>
</feature>
<keyword evidence="2 4" id="KW-0472">Membrane</keyword>
<keyword evidence="9" id="KW-1185">Reference proteome</keyword>
<dbReference type="Gene3D" id="2.60.40.1120">
    <property type="entry name" value="Carboxypeptidase-like, regulatory domain"/>
    <property type="match status" value="1"/>
</dbReference>
<keyword evidence="3" id="KW-0998">Cell outer membrane</keyword>
<keyword evidence="5" id="KW-0732">Signal</keyword>
<protein>
    <submittedName>
        <fullName evidence="8">TonB-dependent receptor</fullName>
    </submittedName>
</protein>
<dbReference type="InterPro" id="IPR000531">
    <property type="entry name" value="Beta-barrel_TonB"/>
</dbReference>
<dbReference type="OrthoDB" id="9768470at2"/>
<sequence length="925" mass="102334">MKLKFLVITLFTLAIGFAQNKGTVTGTITDKDMNNETLPFASVAIKGTNTATNADENGVYTLSVPEGTHTLVFAFLGYETIEVPLSIKAGETKTINQILKSTSVQLQDVVIEKTVSRQKESALLLEQQNAVEIKQNIGAQELSRKGVTDVAGAVAKTSGVTKQEGSGNIYVRGLGDRYNSTTMNGLPIPSNNVDKKNIALDIFPTQIVEYVSIDKVYQSRMYGDYAGGNVDIVSKDYKGNGFLRIDIGSSVNTNAVKEDNFRLSSAPGAFGFTNINKPANPLTSYNYQSLNLDKKAPYAGSIAVSGGDSYDLGGESRLNFFATAAFGNEYLSITDGKSYGDINGLGVASKRYDSYESFNYGTNTTGMANIGYKINNRNKVSFNSLFINTSSNRTDEYRGYAADFAEDGNGFVRRTRYQKTNLFINQLLGEHKFGERMQLNWGVSYNIVDDVMPDRTQNKMKEAFDAQGNSLGYTITSISAADNHRYFQDLTENEVAGLVSLDYKFSKGDDDDYKGKLTVGYNGRMKKRELEAIQYNLKTVSSPVSHLGDIVDPNNLDSFYNQQNFSNNFFTISTLRGNSQVPIALDPQYYNGDLDIHAGLVSAEYKFNPKLTAVVGFRAEMLTQKVDWDTYLNGKGDAKLDKTAILPNVVLKYALNDKQNLRFAASKTYTLPQFKETVPFVYEEVTQVYFGNKDLYESDNYNVDIKWELFPKADELISFTAFGKYIKNPMNEVIVASSTNDISYINTGDKGTVIGGEAEVRKVIFSTGEENARKLTAGANVSYLHTTQDLDAEKVRNENDLEVDFTHTKSAFSGASDWLVNADLSYLFEWNEKASNISTTLAYNYFSDRIFSIGTSGRGDLVDKAVGTLDFIAKSKLNENLGLSFTARNLLNPNIERVQENTGGDVVAQNYKKGLFFGLSLNYQF</sequence>
<evidence type="ECO:0000256" key="3">
    <source>
        <dbReference type="ARBA" id="ARBA00023237"/>
    </source>
</evidence>
<feature type="domain" description="TonB-dependent receptor plug" evidence="7">
    <location>
        <begin position="133"/>
        <end position="228"/>
    </location>
</feature>
<evidence type="ECO:0000259" key="6">
    <source>
        <dbReference type="Pfam" id="PF00593"/>
    </source>
</evidence>
<dbReference type="Pfam" id="PF13715">
    <property type="entry name" value="CarbopepD_reg_2"/>
    <property type="match status" value="1"/>
</dbReference>
<evidence type="ECO:0000259" key="7">
    <source>
        <dbReference type="Pfam" id="PF07715"/>
    </source>
</evidence>
<dbReference type="EMBL" id="VJVZ01000017">
    <property type="protein sequence ID" value="TRW21884.1"/>
    <property type="molecule type" value="Genomic_DNA"/>
</dbReference>
<dbReference type="GO" id="GO:0009279">
    <property type="term" value="C:cell outer membrane"/>
    <property type="evidence" value="ECO:0007669"/>
    <property type="project" value="UniProtKB-SubCell"/>
</dbReference>
<evidence type="ECO:0000313" key="9">
    <source>
        <dbReference type="Proteomes" id="UP000320643"/>
    </source>
</evidence>
<dbReference type="Pfam" id="PF00593">
    <property type="entry name" value="TonB_dep_Rec_b-barrel"/>
    <property type="match status" value="1"/>
</dbReference>